<evidence type="ECO:0000256" key="1">
    <source>
        <dbReference type="SAM" id="MobiDB-lite"/>
    </source>
</evidence>
<keyword evidence="2" id="KW-0812">Transmembrane</keyword>
<feature type="transmembrane region" description="Helical" evidence="2">
    <location>
        <begin position="162"/>
        <end position="182"/>
    </location>
</feature>
<proteinExistence type="predicted"/>
<dbReference type="Proteomes" id="UP000438991">
    <property type="component" value="Unassembled WGS sequence"/>
</dbReference>
<dbReference type="NCBIfam" id="NF038353">
    <property type="entry name" value="FxLYD_dom"/>
    <property type="match status" value="1"/>
</dbReference>
<dbReference type="InterPro" id="IPR011723">
    <property type="entry name" value="Znf/thioredoxin_put"/>
</dbReference>
<feature type="domain" description="Zinc finger/thioredoxin putative" evidence="3">
    <location>
        <begin position="1"/>
        <end position="33"/>
    </location>
</feature>
<name>A0A9X4XKJ3_9BRAD</name>
<comment type="caution">
    <text evidence="4">The sequence shown here is derived from an EMBL/GenBank/DDBJ whole genome shotgun (WGS) entry which is preliminary data.</text>
</comment>
<accession>A0A9X4XKJ3</accession>
<protein>
    <submittedName>
        <fullName evidence="4">DUF3426 domain-containing protein</fullName>
    </submittedName>
</protein>
<keyword evidence="2" id="KW-0472">Membrane</keyword>
<dbReference type="NCBIfam" id="TIGR02098">
    <property type="entry name" value="MJ0042_CXXC"/>
    <property type="match status" value="1"/>
</dbReference>
<feature type="compositionally biased region" description="Low complexity" evidence="1">
    <location>
        <begin position="72"/>
        <end position="99"/>
    </location>
</feature>
<feature type="region of interest" description="Disordered" evidence="1">
    <location>
        <begin position="49"/>
        <end position="119"/>
    </location>
</feature>
<evidence type="ECO:0000313" key="4">
    <source>
        <dbReference type="EMBL" id="MTW16825.1"/>
    </source>
</evidence>
<evidence type="ECO:0000259" key="3">
    <source>
        <dbReference type="Pfam" id="PF13717"/>
    </source>
</evidence>
<organism evidence="4 5">
    <name type="scientific">Rhodoplanes serenus</name>
    <dbReference type="NCBI Taxonomy" id="200615"/>
    <lineage>
        <taxon>Bacteria</taxon>
        <taxon>Pseudomonadati</taxon>
        <taxon>Pseudomonadota</taxon>
        <taxon>Alphaproteobacteria</taxon>
        <taxon>Hyphomicrobiales</taxon>
        <taxon>Nitrobacteraceae</taxon>
        <taxon>Rhodoplanes</taxon>
    </lineage>
</organism>
<gene>
    <name evidence="4" type="ORF">GJ689_11475</name>
</gene>
<keyword evidence="2" id="KW-1133">Transmembrane helix</keyword>
<evidence type="ECO:0000313" key="5">
    <source>
        <dbReference type="Proteomes" id="UP000438991"/>
    </source>
</evidence>
<dbReference type="AlphaFoldDB" id="A0A9X4XKJ3"/>
<dbReference type="Pfam" id="PF13717">
    <property type="entry name" value="Zn_ribbon_4"/>
    <property type="match status" value="1"/>
</dbReference>
<dbReference type="InterPro" id="IPR047676">
    <property type="entry name" value="FxLYD_dom"/>
</dbReference>
<dbReference type="EMBL" id="WNKV01000007">
    <property type="protein sequence ID" value="MTW16825.1"/>
    <property type="molecule type" value="Genomic_DNA"/>
</dbReference>
<evidence type="ECO:0000256" key="2">
    <source>
        <dbReference type="SAM" id="Phobius"/>
    </source>
</evidence>
<sequence length="302" mass="32629">MKIVCPQCEAWYEVPDTSAGRGVRCAACRTVWTATAVDLARIEAARQPALATAGERAPATAIRPPQDEPDDWAAAAEPADEPPAVDAADAPSVVPARDPLGADPFAAEPPASDPITGDRLADDAADIAPERDWDAEFEAAEARRLAREKSKPKTKPTRRLPAPSWITAALALMVVIGALLAWRIDVVRLMPQTASLFAKLGLPVNLRGLAIERVEIDMDATDDVPVVIVEGIVVNVTKVRIEVPRLRFAVRDASGAEIHTWTVLPQKPSLAPGEAQPFRTRLASPPADGREVMVRFFNRRDR</sequence>
<reference evidence="4 5" key="1">
    <citation type="submission" date="2019-11" db="EMBL/GenBank/DDBJ databases">
        <title>Whole-genome sequence of Rhodoplanes serenus DSM 18633, type strain.</title>
        <authorList>
            <person name="Kyndt J.A."/>
            <person name="Meyer T.E."/>
        </authorList>
    </citation>
    <scope>NUCLEOTIDE SEQUENCE [LARGE SCALE GENOMIC DNA]</scope>
    <source>
        <strain evidence="4 5">DSM 18633</strain>
    </source>
</reference>
<dbReference type="RefSeq" id="WP_155479680.1">
    <property type="nucleotide sequence ID" value="NZ_WNKV01000007.1"/>
</dbReference>